<comment type="similarity">
    <text evidence="2 8">Belongs to the cytochrome P450 family.</text>
</comment>
<dbReference type="InterPro" id="IPR002403">
    <property type="entry name" value="Cyt_P450_E_grp-IV"/>
</dbReference>
<evidence type="ECO:0000256" key="1">
    <source>
        <dbReference type="ARBA" id="ARBA00001971"/>
    </source>
</evidence>
<feature type="region of interest" description="Disordered" evidence="9">
    <location>
        <begin position="1"/>
        <end position="46"/>
    </location>
</feature>
<reference evidence="10 11" key="1">
    <citation type="submission" date="2016-10" db="EMBL/GenBank/DDBJ databases">
        <title>The genome sequence of Colletotrichum fioriniae PJ7.</title>
        <authorList>
            <person name="Baroncelli R."/>
        </authorList>
    </citation>
    <scope>NUCLEOTIDE SEQUENCE [LARGE SCALE GENOMIC DNA]</scope>
    <source>
        <strain evidence="10 11">IMI 384185</strain>
    </source>
</reference>
<name>A0ABQ9S8Z8_9PEZI</name>
<keyword evidence="3 8" id="KW-0349">Heme</keyword>
<evidence type="ECO:0000256" key="4">
    <source>
        <dbReference type="ARBA" id="ARBA00022723"/>
    </source>
</evidence>
<protein>
    <submittedName>
        <fullName evidence="10">Cytochrome P450</fullName>
    </submittedName>
</protein>
<keyword evidence="5 8" id="KW-0560">Oxidoreductase</keyword>
<keyword evidence="6 8" id="KW-0408">Iron</keyword>
<dbReference type="SUPFAM" id="SSF48264">
    <property type="entry name" value="Cytochrome P450"/>
    <property type="match status" value="1"/>
</dbReference>
<keyword evidence="11" id="KW-1185">Reference proteome</keyword>
<keyword evidence="4 8" id="KW-0479">Metal-binding</keyword>
<dbReference type="InterPro" id="IPR001128">
    <property type="entry name" value="Cyt_P450"/>
</dbReference>
<evidence type="ECO:0000313" key="11">
    <source>
        <dbReference type="Proteomes" id="UP001241169"/>
    </source>
</evidence>
<evidence type="ECO:0000256" key="6">
    <source>
        <dbReference type="ARBA" id="ARBA00023004"/>
    </source>
</evidence>
<dbReference type="PANTHER" id="PTHR46206:SF2">
    <property type="entry name" value="CYTOCHROME P450 MONOOXYGENASE AUSG-RELATED"/>
    <property type="match status" value="1"/>
</dbReference>
<dbReference type="Gene3D" id="1.10.630.10">
    <property type="entry name" value="Cytochrome P450"/>
    <property type="match status" value="1"/>
</dbReference>
<dbReference type="RefSeq" id="XP_060345131.1">
    <property type="nucleotide sequence ID" value="XM_060496346.1"/>
</dbReference>
<organism evidence="10 11">
    <name type="scientific">Colletotrichum paranaense</name>
    <dbReference type="NCBI Taxonomy" id="1914294"/>
    <lineage>
        <taxon>Eukaryota</taxon>
        <taxon>Fungi</taxon>
        <taxon>Dikarya</taxon>
        <taxon>Ascomycota</taxon>
        <taxon>Pezizomycotina</taxon>
        <taxon>Sordariomycetes</taxon>
        <taxon>Hypocreomycetidae</taxon>
        <taxon>Glomerellales</taxon>
        <taxon>Glomerellaceae</taxon>
        <taxon>Colletotrichum</taxon>
        <taxon>Colletotrichum acutatum species complex</taxon>
    </lineage>
</organism>
<dbReference type="GeneID" id="85380245"/>
<feature type="non-terminal residue" evidence="10">
    <location>
        <position position="1"/>
    </location>
</feature>
<evidence type="ECO:0000256" key="8">
    <source>
        <dbReference type="RuleBase" id="RU000461"/>
    </source>
</evidence>
<comment type="cofactor">
    <cofactor evidence="1">
        <name>heme</name>
        <dbReference type="ChEBI" id="CHEBI:30413"/>
    </cofactor>
</comment>
<evidence type="ECO:0000256" key="9">
    <source>
        <dbReference type="SAM" id="MobiDB-lite"/>
    </source>
</evidence>
<dbReference type="PRINTS" id="PR00465">
    <property type="entry name" value="EP450IV"/>
</dbReference>
<dbReference type="PROSITE" id="PS00086">
    <property type="entry name" value="CYTOCHROME_P450"/>
    <property type="match status" value="1"/>
</dbReference>
<evidence type="ECO:0000313" key="10">
    <source>
        <dbReference type="EMBL" id="KAK1529776.1"/>
    </source>
</evidence>
<dbReference type="Pfam" id="PF00067">
    <property type="entry name" value="p450"/>
    <property type="match status" value="1"/>
</dbReference>
<keyword evidence="7 8" id="KW-0503">Monooxygenase</keyword>
<dbReference type="InterPro" id="IPR036396">
    <property type="entry name" value="Cyt_P450_sf"/>
</dbReference>
<comment type="caution">
    <text evidence="10">The sequence shown here is derived from an EMBL/GenBank/DDBJ whole genome shotgun (WGS) entry which is preliminary data.</text>
</comment>
<gene>
    <name evidence="10" type="ORF">CPAR01_12088</name>
</gene>
<dbReference type="PANTHER" id="PTHR46206">
    <property type="entry name" value="CYTOCHROME P450"/>
    <property type="match status" value="1"/>
</dbReference>
<dbReference type="CDD" id="cd11041">
    <property type="entry name" value="CYP503A1-like"/>
    <property type="match status" value="1"/>
</dbReference>
<evidence type="ECO:0000256" key="7">
    <source>
        <dbReference type="ARBA" id="ARBA00023033"/>
    </source>
</evidence>
<dbReference type="InterPro" id="IPR017972">
    <property type="entry name" value="Cyt_P450_CS"/>
</dbReference>
<dbReference type="Proteomes" id="UP001241169">
    <property type="component" value="Unassembled WGS sequence"/>
</dbReference>
<proteinExistence type="inferred from homology"/>
<evidence type="ECO:0000256" key="5">
    <source>
        <dbReference type="ARBA" id="ARBA00023002"/>
    </source>
</evidence>
<evidence type="ECO:0000256" key="2">
    <source>
        <dbReference type="ARBA" id="ARBA00010617"/>
    </source>
</evidence>
<accession>A0ABQ9S8Z8</accession>
<dbReference type="EMBL" id="MOPA01000010">
    <property type="protein sequence ID" value="KAK1529776.1"/>
    <property type="molecule type" value="Genomic_DNA"/>
</dbReference>
<evidence type="ECO:0000256" key="3">
    <source>
        <dbReference type="ARBA" id="ARBA00022617"/>
    </source>
</evidence>
<sequence length="601" mass="67539">HRALTRELPLATPDSAHSDRTTPVNFTARSGGKRRDGKAPVARSRTRKVARWVPKMRIAMGGMRKWLFNQSTMTNYLNTNTQTTLSPPRPSWVDLTNFGLPSSMETSGYVPFLMAIILVASVMTVSLRKNKLSAFPVINASKNEYLMSGRAMLARGLKEFGGKPFRVNTGLGGGVIILDHGVMPEVRNDARFDSTKFLLQYWQAGIPGFEPYIALGTEILHNVIKWNLTPAGIAKLNKPLSDEANAALSDILTDNEAPTLSSEWHEVLLGDVIIRIVARVSSVIFLGPELCRNPDWLKITVNYTNKATNAAKVLRRWPVILYRTIHWFLTECREVRTMLIEARQIIAPILEKRRVEKAADPSLEYHDALDWYETAAKRMGVEYDPTDQQLALSISAILTSNDLMSQSIMDLCKNPEMFEPLRNEIRSVLGDGQWKPTSLYNTKLLDSVLKETLRLKPVAAVGLGRRVMEDVRLKDGTVLPQDSGIAINAEKMWDPEIYKNPRAYDGYRFLRLREASEQGEKTSQLVSTSPEHLGFGLGIHACPGRFFGANTVKLVMCHLLLKYDIKLAENTNISPLEFGFSMLANPTTKVLVRRRKEEVNF</sequence>